<dbReference type="EMBL" id="MN740567">
    <property type="protein sequence ID" value="QHU34111.1"/>
    <property type="molecule type" value="Genomic_DNA"/>
</dbReference>
<organism evidence="1">
    <name type="scientific">viral metagenome</name>
    <dbReference type="NCBI Taxonomy" id="1070528"/>
    <lineage>
        <taxon>unclassified sequences</taxon>
        <taxon>metagenomes</taxon>
        <taxon>organismal metagenomes</taxon>
    </lineage>
</organism>
<reference evidence="1" key="1">
    <citation type="journal article" date="2020" name="Nature">
        <title>Giant virus diversity and host interactions through global metagenomics.</title>
        <authorList>
            <person name="Schulz F."/>
            <person name="Roux S."/>
            <person name="Paez-Espino D."/>
            <person name="Jungbluth S."/>
            <person name="Walsh D.A."/>
            <person name="Denef V.J."/>
            <person name="McMahon K.D."/>
            <person name="Konstantinidis K.T."/>
            <person name="Eloe-Fadrosh E.A."/>
            <person name="Kyrpides N.C."/>
            <person name="Woyke T."/>
        </authorList>
    </citation>
    <scope>NUCLEOTIDE SEQUENCE</scope>
    <source>
        <strain evidence="1">GVMAG-S-1016713-123</strain>
    </source>
</reference>
<proteinExistence type="predicted"/>
<sequence>MAIVPFENIQHEYFYMKTNYLKDLPLIKTNKTTSIYFHNCIHQDMCTIWSYFFKNISLCRTNLKFGHEYILNSYQYYDLIIINDFIDGETINHAFIDRFIDILNKHGELWVFCISEDTYNKITTIFDKYKKKYYQKDLSKEGIFLYMVTIGK</sequence>
<evidence type="ECO:0000313" key="1">
    <source>
        <dbReference type="EMBL" id="QHU34111.1"/>
    </source>
</evidence>
<name>A0A6C0LWJ8_9ZZZZ</name>
<dbReference type="SUPFAM" id="SSF53335">
    <property type="entry name" value="S-adenosyl-L-methionine-dependent methyltransferases"/>
    <property type="match status" value="1"/>
</dbReference>
<accession>A0A6C0LWJ8</accession>
<dbReference type="InterPro" id="IPR029063">
    <property type="entry name" value="SAM-dependent_MTases_sf"/>
</dbReference>
<dbReference type="AlphaFoldDB" id="A0A6C0LWJ8"/>
<dbReference type="Gene3D" id="3.40.50.150">
    <property type="entry name" value="Vaccinia Virus protein VP39"/>
    <property type="match status" value="1"/>
</dbReference>
<protein>
    <submittedName>
        <fullName evidence="1">Uncharacterized protein</fullName>
    </submittedName>
</protein>